<protein>
    <submittedName>
        <fullName evidence="1">Uncharacterized protein</fullName>
    </submittedName>
</protein>
<evidence type="ECO:0000313" key="2">
    <source>
        <dbReference type="Proteomes" id="UP000002675"/>
    </source>
</evidence>
<dbReference type="Proteomes" id="UP000002675">
    <property type="component" value="Chromosome II"/>
</dbReference>
<gene>
    <name evidence="1" type="ordered locus">VVA1160</name>
</gene>
<dbReference type="KEGG" id="vvy:VVA1160"/>
<proteinExistence type="predicted"/>
<reference evidence="1 2" key="1">
    <citation type="journal article" date="2003" name="Genome Res.">
        <title>Comparative genome analysis of Vibrio vulnificus, a marine pathogen.</title>
        <authorList>
            <person name="Chen C.Y."/>
            <person name="Wu K.M."/>
            <person name="Chang Y.C."/>
            <person name="Chang C.H."/>
            <person name="Tsai H.C."/>
            <person name="Liao T.L."/>
            <person name="Liu Y.M."/>
            <person name="Chen H.J."/>
            <person name="Shen A.B."/>
            <person name="Li J.C."/>
            <person name="Su T.L."/>
            <person name="Shao C.P."/>
            <person name="Lee C.T."/>
            <person name="Hor L.I."/>
            <person name="Tsai S.F."/>
        </authorList>
    </citation>
    <scope>NUCLEOTIDE SEQUENCE [LARGE SCALE GENOMIC DNA]</scope>
    <source>
        <strain evidence="1 2">YJ016</strain>
    </source>
</reference>
<organism evidence="1 2">
    <name type="scientific">Vibrio vulnificus (strain YJ016)</name>
    <dbReference type="NCBI Taxonomy" id="196600"/>
    <lineage>
        <taxon>Bacteria</taxon>
        <taxon>Pseudomonadati</taxon>
        <taxon>Pseudomonadota</taxon>
        <taxon>Gammaproteobacteria</taxon>
        <taxon>Vibrionales</taxon>
        <taxon>Vibrionaceae</taxon>
        <taxon>Vibrio</taxon>
    </lineage>
</organism>
<name>Q7MD75_VIBVY</name>
<dbReference type="EMBL" id="BA000038">
    <property type="protein sequence ID" value="BAC97187.1"/>
    <property type="molecule type" value="Genomic_DNA"/>
</dbReference>
<dbReference type="AlphaFoldDB" id="Q7MD75"/>
<evidence type="ECO:0000313" key="1">
    <source>
        <dbReference type="EMBL" id="BAC97187.1"/>
    </source>
</evidence>
<accession>Q7MD75</accession>
<sequence>MFIHGLSFHVFRILAQLTVTPLLALLPPQIQTFNICRAHQGHALAKLFI</sequence>
<dbReference type="HOGENOM" id="CLU_3142175_0_0_6"/>